<evidence type="ECO:0000313" key="1">
    <source>
        <dbReference type="EMBL" id="AFK05963.1"/>
    </source>
</evidence>
<evidence type="ECO:0000313" key="2">
    <source>
        <dbReference type="Proteomes" id="UP000002881"/>
    </source>
</evidence>
<dbReference type="HOGENOM" id="CLU_1523421_0_0_0"/>
<protein>
    <submittedName>
        <fullName evidence="1">Uncharacterized protein</fullName>
    </submittedName>
</protein>
<dbReference type="EMBL" id="CP003532">
    <property type="protein sequence ID" value="AFK05963.1"/>
    <property type="molecule type" value="Genomic_DNA"/>
</dbReference>
<dbReference type="GeneID" id="87106086"/>
<sequence length="176" mass="19731" precursor="true">MYNYPMCSESFASKYLKKFNNVFRLFVLLTALLLLTSGCWFVKKPSEEVELAFERSIITVQEGSSSSTRLIAKNFEKVYVFEIVLEASGGVEITDVESNLDCLTLIAGSHIQSMVIIHGAFPYDEQEEVRKDFFIEIIFSASENGSLSIISNYALDNDLSTVNIETLSPTLEVAVR</sequence>
<reference evidence="1 2" key="1">
    <citation type="journal article" date="2012" name="Genome Biol. Evol.">
        <title>Genome Sequence of the Mesophilic Thermotogales Bacterium Mesotoga prima MesG1.Ag.4.2 Reveals the Largest Thermotogales Genome To Date.</title>
        <authorList>
            <person name="Zhaxybayeva O."/>
            <person name="Swithers K.S."/>
            <person name="Foght J."/>
            <person name="Green A.G."/>
            <person name="Bruce D."/>
            <person name="Detter C."/>
            <person name="Han S."/>
            <person name="Teshima H."/>
            <person name="Han J."/>
            <person name="Woyke T."/>
            <person name="Pitluck S."/>
            <person name="Nolan M."/>
            <person name="Ivanova N."/>
            <person name="Pati A."/>
            <person name="Land M.L."/>
            <person name="Dlutek M."/>
            <person name="Doolittle W.F."/>
            <person name="Noll K.M."/>
            <person name="Nesbo C.L."/>
        </authorList>
    </citation>
    <scope>NUCLEOTIDE SEQUENCE [LARGE SCALE GENOMIC DNA]</scope>
    <source>
        <strain evidence="2">mesG1.Ag.4.2</strain>
    </source>
</reference>
<dbReference type="Proteomes" id="UP000002881">
    <property type="component" value="Chromosome"/>
</dbReference>
<name>I2F210_9BACT</name>
<organism evidence="1 2">
    <name type="scientific">Mesotoga prima MesG1.Ag.4.2</name>
    <dbReference type="NCBI Taxonomy" id="660470"/>
    <lineage>
        <taxon>Bacteria</taxon>
        <taxon>Thermotogati</taxon>
        <taxon>Thermotogota</taxon>
        <taxon>Thermotogae</taxon>
        <taxon>Kosmotogales</taxon>
        <taxon>Kosmotogaceae</taxon>
        <taxon>Mesotoga</taxon>
    </lineage>
</organism>
<accession>I2F210</accession>
<dbReference type="KEGG" id="mpg:Theba_0229"/>
<dbReference type="AlphaFoldDB" id="I2F210"/>
<proteinExistence type="predicted"/>
<gene>
    <name evidence="1" type="ORF">Theba_0229</name>
</gene>
<keyword evidence="2" id="KW-1185">Reference proteome</keyword>
<dbReference type="RefSeq" id="WP_014730125.1">
    <property type="nucleotide sequence ID" value="NC_017934.1"/>
</dbReference>